<reference evidence="1" key="1">
    <citation type="submission" date="2020-05" db="EMBL/GenBank/DDBJ databases">
        <title>Large-scale comparative analyses of tick genomes elucidate their genetic diversity and vector capacities.</title>
        <authorList>
            <person name="Jia N."/>
            <person name="Wang J."/>
            <person name="Shi W."/>
            <person name="Du L."/>
            <person name="Sun Y."/>
            <person name="Zhan W."/>
            <person name="Jiang J."/>
            <person name="Wang Q."/>
            <person name="Zhang B."/>
            <person name="Ji P."/>
            <person name="Sakyi L.B."/>
            <person name="Cui X."/>
            <person name="Yuan T."/>
            <person name="Jiang B."/>
            <person name="Yang W."/>
            <person name="Lam T.T.-Y."/>
            <person name="Chang Q."/>
            <person name="Ding S."/>
            <person name="Wang X."/>
            <person name="Zhu J."/>
            <person name="Ruan X."/>
            <person name="Zhao L."/>
            <person name="Wei J."/>
            <person name="Que T."/>
            <person name="Du C."/>
            <person name="Cheng J."/>
            <person name="Dai P."/>
            <person name="Han X."/>
            <person name="Huang E."/>
            <person name="Gao Y."/>
            <person name="Liu J."/>
            <person name="Shao H."/>
            <person name="Ye R."/>
            <person name="Li L."/>
            <person name="Wei W."/>
            <person name="Wang X."/>
            <person name="Wang C."/>
            <person name="Yang T."/>
            <person name="Huo Q."/>
            <person name="Li W."/>
            <person name="Guo W."/>
            <person name="Chen H."/>
            <person name="Zhou L."/>
            <person name="Ni X."/>
            <person name="Tian J."/>
            <person name="Zhou Y."/>
            <person name="Sheng Y."/>
            <person name="Liu T."/>
            <person name="Pan Y."/>
            <person name="Xia L."/>
            <person name="Li J."/>
            <person name="Zhao F."/>
            <person name="Cao W."/>
        </authorList>
    </citation>
    <scope>NUCLEOTIDE SEQUENCE</scope>
    <source>
        <strain evidence="1">Hyas-2018</strain>
    </source>
</reference>
<dbReference type="Proteomes" id="UP000821845">
    <property type="component" value="Chromosome 7"/>
</dbReference>
<evidence type="ECO:0000313" key="2">
    <source>
        <dbReference type="Proteomes" id="UP000821845"/>
    </source>
</evidence>
<sequence>MVQDPRTTERIIECPDDEKIPGGLCPGVQPSKCKAGTLRCSCIEGTSERWDAYCVPHRDCVAPVSRRRKRRGKRYLQPETSTLEIKNPLQICPKVRHQSVSPLRCPHSETERKRAESVACPSMFPQLVNRLEVLRTRQERAERLIGLAELHPFPTNSPLPPATVKTRETLLSAPRLLRMP</sequence>
<dbReference type="EMBL" id="CM023487">
    <property type="protein sequence ID" value="KAH6925139.1"/>
    <property type="molecule type" value="Genomic_DNA"/>
</dbReference>
<accession>A0ACB7RTH0</accession>
<proteinExistence type="predicted"/>
<keyword evidence="2" id="KW-1185">Reference proteome</keyword>
<organism evidence="1 2">
    <name type="scientific">Hyalomma asiaticum</name>
    <name type="common">Tick</name>
    <dbReference type="NCBI Taxonomy" id="266040"/>
    <lineage>
        <taxon>Eukaryota</taxon>
        <taxon>Metazoa</taxon>
        <taxon>Ecdysozoa</taxon>
        <taxon>Arthropoda</taxon>
        <taxon>Chelicerata</taxon>
        <taxon>Arachnida</taxon>
        <taxon>Acari</taxon>
        <taxon>Parasitiformes</taxon>
        <taxon>Ixodida</taxon>
        <taxon>Ixodoidea</taxon>
        <taxon>Ixodidae</taxon>
        <taxon>Hyalomminae</taxon>
        <taxon>Hyalomma</taxon>
    </lineage>
</organism>
<evidence type="ECO:0000313" key="1">
    <source>
        <dbReference type="EMBL" id="KAH6925139.1"/>
    </source>
</evidence>
<comment type="caution">
    <text evidence="1">The sequence shown here is derived from an EMBL/GenBank/DDBJ whole genome shotgun (WGS) entry which is preliminary data.</text>
</comment>
<gene>
    <name evidence="1" type="ORF">HPB50_001361</name>
</gene>
<protein>
    <submittedName>
        <fullName evidence="1">Uncharacterized protein</fullName>
    </submittedName>
</protein>
<name>A0ACB7RTH0_HYAAI</name>